<accession>A0ABV9QXE5</accession>
<reference evidence="6" key="1">
    <citation type="journal article" date="2019" name="Int. J. Syst. Evol. Microbiol.">
        <title>The Global Catalogue of Microorganisms (GCM) 10K type strain sequencing project: providing services to taxonomists for standard genome sequencing and annotation.</title>
        <authorList>
            <consortium name="The Broad Institute Genomics Platform"/>
            <consortium name="The Broad Institute Genome Sequencing Center for Infectious Disease"/>
            <person name="Wu L."/>
            <person name="Ma J."/>
        </authorList>
    </citation>
    <scope>NUCLEOTIDE SEQUENCE [LARGE SCALE GENOMIC DNA]</scope>
    <source>
        <strain evidence="6">CCUG 30340</strain>
    </source>
</reference>
<evidence type="ECO:0000256" key="2">
    <source>
        <dbReference type="ARBA" id="ARBA00012018"/>
    </source>
</evidence>
<dbReference type="EC" id="3.1.4.3" evidence="2"/>
<protein>
    <recommendedName>
        <fullName evidence="2">phospholipase C</fullName>
        <ecNumber evidence="2">3.1.4.3</ecNumber>
    </recommendedName>
</protein>
<dbReference type="PROSITE" id="PS51318">
    <property type="entry name" value="TAT"/>
    <property type="match status" value="1"/>
</dbReference>
<dbReference type="PANTHER" id="PTHR31956">
    <property type="entry name" value="NON-SPECIFIC PHOSPHOLIPASE C4-RELATED"/>
    <property type="match status" value="1"/>
</dbReference>
<dbReference type="InterPro" id="IPR007312">
    <property type="entry name" value="Phosphoesterase"/>
</dbReference>
<dbReference type="RefSeq" id="WP_380021378.1">
    <property type="nucleotide sequence ID" value="NZ_JBHSHD010000008.1"/>
</dbReference>
<sequence length="716" mass="77925">MQSQSRRDFLRLAAASIGSATAASLLPGVIRKALALPANNATGTIRDIEHIVVLMQENRSFDHYFGSLRGVRGFGDPRAIRLPGGAPVWQQPNGFGHVLPFRPEAGDLGLQYMEGTPHNWPDSHGAWNRGVYDQWIAHKGTTTMAYFTREDIPFHYALADAFTICDAYHCSLLGSTDPNRYHLWTGWVGNDGNGGGPVVDNSELGYGWSTYPERLEAAGVSWKIYQDVGEGLDAGGSWGWTQDPFIGNYGDNSLLYFNQYRNAQPGDALYEKARTGTNVLEAGDYFDVLRADVQNGTLPQVSWIVAPEAYSEHSNWPANYGAWYVAQVLDILTSNPELWSKTALFITYDENDGFFDHVPPPFAPWSSSVGLSTVDTRDEFFAGSLAYGANPYGLGNRVPMIVVSPWTRGGWVCSETFDHTSLIRFIEARFGEDYPNLVETNITPWRRAVCGDLTSAFNFADPNAGLPMLPPTDGYLPPDQDRHDDFSPLPPADPVMPEQETGVRPARALPYAFDVTGRIGDGDGRYWLDFANTGAAGACFHVYAGNRSDGPWTYTTAAGTQVSDYWSAAAVTRNLYALSVFGPNGFLREFAGDVRDLAGERAHPEVASSHDAGAGALVLHLTNHGSADCVLTLRANHYADPAPRTVAVAAGQTAQLSWPIAASANWYDLTIDSDHDAGWQRRLAGHVENGAPSTSDPAFGGADDRVFGDGFDSAPL</sequence>
<dbReference type="InterPro" id="IPR008475">
    <property type="entry name" value="PLipase_C_C"/>
</dbReference>
<feature type="domain" description="Bacterial phospholipase C C-terminal" evidence="4">
    <location>
        <begin position="505"/>
        <end position="593"/>
    </location>
</feature>
<proteinExistence type="inferred from homology"/>
<dbReference type="NCBIfam" id="TIGR03396">
    <property type="entry name" value="PC_PLC"/>
    <property type="match status" value="1"/>
</dbReference>
<dbReference type="Pfam" id="PF04185">
    <property type="entry name" value="Phosphoesterase"/>
    <property type="match status" value="1"/>
</dbReference>
<dbReference type="EMBL" id="JBHSHD010000008">
    <property type="protein sequence ID" value="MFC4821094.1"/>
    <property type="molecule type" value="Genomic_DNA"/>
</dbReference>
<dbReference type="SUPFAM" id="SSF53649">
    <property type="entry name" value="Alkaline phosphatase-like"/>
    <property type="match status" value="1"/>
</dbReference>
<dbReference type="Gene3D" id="3.40.720.10">
    <property type="entry name" value="Alkaline Phosphatase, subunit A"/>
    <property type="match status" value="2"/>
</dbReference>
<evidence type="ECO:0000313" key="5">
    <source>
        <dbReference type="EMBL" id="MFC4821094.1"/>
    </source>
</evidence>
<evidence type="ECO:0000256" key="1">
    <source>
        <dbReference type="ARBA" id="ARBA00009717"/>
    </source>
</evidence>
<dbReference type="CDD" id="cd16014">
    <property type="entry name" value="PLC"/>
    <property type="match status" value="1"/>
</dbReference>
<keyword evidence="3" id="KW-0378">Hydrolase</keyword>
<comment type="caution">
    <text evidence="5">The sequence shown here is derived from an EMBL/GenBank/DDBJ whole genome shotgun (WGS) entry which is preliminary data.</text>
</comment>
<feature type="domain" description="Bacterial phospholipase C C-terminal" evidence="4">
    <location>
        <begin position="604"/>
        <end position="686"/>
    </location>
</feature>
<dbReference type="InterPro" id="IPR006311">
    <property type="entry name" value="TAT_signal"/>
</dbReference>
<comment type="similarity">
    <text evidence="1">Belongs to the bacterial phospholipase C family.</text>
</comment>
<organism evidence="5 6">
    <name type="scientific">Dokdonella ginsengisoli</name>
    <dbReference type="NCBI Taxonomy" id="363846"/>
    <lineage>
        <taxon>Bacteria</taxon>
        <taxon>Pseudomonadati</taxon>
        <taxon>Pseudomonadota</taxon>
        <taxon>Gammaproteobacteria</taxon>
        <taxon>Lysobacterales</taxon>
        <taxon>Rhodanobacteraceae</taxon>
        <taxon>Dokdonella</taxon>
    </lineage>
</organism>
<evidence type="ECO:0000256" key="3">
    <source>
        <dbReference type="ARBA" id="ARBA00022801"/>
    </source>
</evidence>
<gene>
    <name evidence="5" type="ORF">ACFO6Q_12215</name>
</gene>
<dbReference type="PANTHER" id="PTHR31956:SF1">
    <property type="entry name" value="NON-SPECIFIC PHOSPHOLIPASE C1"/>
    <property type="match status" value="1"/>
</dbReference>
<name>A0ABV9QXE5_9GAMM</name>
<dbReference type="Pfam" id="PF05506">
    <property type="entry name" value="PLipase_C_C"/>
    <property type="match status" value="2"/>
</dbReference>
<dbReference type="InterPro" id="IPR017850">
    <property type="entry name" value="Alkaline_phosphatase_core_sf"/>
</dbReference>
<evidence type="ECO:0000259" key="4">
    <source>
        <dbReference type="Pfam" id="PF05506"/>
    </source>
</evidence>
<dbReference type="InterPro" id="IPR017767">
    <property type="entry name" value="PC-PLC"/>
</dbReference>
<dbReference type="Proteomes" id="UP001595886">
    <property type="component" value="Unassembled WGS sequence"/>
</dbReference>
<keyword evidence="6" id="KW-1185">Reference proteome</keyword>
<evidence type="ECO:0000313" key="6">
    <source>
        <dbReference type="Proteomes" id="UP001595886"/>
    </source>
</evidence>